<name>A0A8S5V230_9CAUD</name>
<proteinExistence type="predicted"/>
<dbReference type="EMBL" id="BK016182">
    <property type="protein sequence ID" value="DAG00748.1"/>
    <property type="molecule type" value="Genomic_DNA"/>
</dbReference>
<keyword evidence="1" id="KW-0812">Transmembrane</keyword>
<evidence type="ECO:0000256" key="1">
    <source>
        <dbReference type="SAM" id="Phobius"/>
    </source>
</evidence>
<organism evidence="2">
    <name type="scientific">Myoviridae sp. ctJ2i1</name>
    <dbReference type="NCBI Taxonomy" id="2825079"/>
    <lineage>
        <taxon>Viruses</taxon>
        <taxon>Duplodnaviria</taxon>
        <taxon>Heunggongvirae</taxon>
        <taxon>Uroviricota</taxon>
        <taxon>Caudoviricetes</taxon>
    </lineage>
</organism>
<evidence type="ECO:0000313" key="2">
    <source>
        <dbReference type="EMBL" id="DAG00748.1"/>
    </source>
</evidence>
<keyword evidence="1" id="KW-1133">Transmembrane helix</keyword>
<reference evidence="2" key="1">
    <citation type="journal article" date="2021" name="Proc. Natl. Acad. Sci. U.S.A.">
        <title>A Catalog of Tens of Thousands of Viruses from Human Metagenomes Reveals Hidden Associations with Chronic Diseases.</title>
        <authorList>
            <person name="Tisza M.J."/>
            <person name="Buck C.B."/>
        </authorList>
    </citation>
    <scope>NUCLEOTIDE SEQUENCE</scope>
    <source>
        <strain evidence="2">CtJ2i1</strain>
    </source>
</reference>
<sequence length="38" mass="4410">MYIFLFNLRKAYRLSTYGVIWVSALAKVLFFGTHKVVG</sequence>
<feature type="transmembrane region" description="Helical" evidence="1">
    <location>
        <begin position="12"/>
        <end position="32"/>
    </location>
</feature>
<accession>A0A8S5V230</accession>
<keyword evidence="1" id="KW-0472">Membrane</keyword>
<protein>
    <submittedName>
        <fullName evidence="2">Uncharacterized protein</fullName>
    </submittedName>
</protein>